<evidence type="ECO:0000313" key="2">
    <source>
        <dbReference type="EMBL" id="RDE08442.1"/>
    </source>
</evidence>
<protein>
    <submittedName>
        <fullName evidence="2">Uncharacterized protein</fullName>
    </submittedName>
</protein>
<gene>
    <name evidence="2" type="ORF">DVH29_11265</name>
</gene>
<dbReference type="EMBL" id="QQNH01000016">
    <property type="protein sequence ID" value="RDE08442.1"/>
    <property type="molecule type" value="Genomic_DNA"/>
</dbReference>
<evidence type="ECO:0000313" key="3">
    <source>
        <dbReference type="Proteomes" id="UP000253759"/>
    </source>
</evidence>
<dbReference type="Proteomes" id="UP000253759">
    <property type="component" value="Unassembled WGS sequence"/>
</dbReference>
<dbReference type="AlphaFoldDB" id="A0A369W5B2"/>
<evidence type="ECO:0000256" key="1">
    <source>
        <dbReference type="SAM" id="SignalP"/>
    </source>
</evidence>
<comment type="caution">
    <text evidence="2">The sequence shown here is derived from an EMBL/GenBank/DDBJ whole genome shotgun (WGS) entry which is preliminary data.</text>
</comment>
<sequence length="89" mass="9838">MKPSILLSTSMLLLVVAVPAFAQVDLSRPDPGIGEGFAQAMAKQFQEHFDIEQERADCLVYEVVELGRAHGYSGTLVEMAEEVRHFCNV</sequence>
<keyword evidence="1" id="KW-0732">Signal</keyword>
<feature type="signal peptide" evidence="1">
    <location>
        <begin position="1"/>
        <end position="22"/>
    </location>
</feature>
<proteinExistence type="predicted"/>
<reference evidence="3" key="1">
    <citation type="submission" date="2018-07" db="EMBL/GenBank/DDBJ databases">
        <authorList>
            <person name="Liu B.-T."/>
            <person name="Du Z."/>
        </authorList>
    </citation>
    <scope>NUCLEOTIDE SEQUENCE [LARGE SCALE GENOMIC DNA]</scope>
    <source>
        <strain evidence="3">XYN52</strain>
    </source>
</reference>
<feature type="chain" id="PRO_5017076836" evidence="1">
    <location>
        <begin position="23"/>
        <end position="89"/>
    </location>
</feature>
<organism evidence="2 3">
    <name type="scientific">Pelagibacterium lacus</name>
    <dbReference type="NCBI Taxonomy" id="2282655"/>
    <lineage>
        <taxon>Bacteria</taxon>
        <taxon>Pseudomonadati</taxon>
        <taxon>Pseudomonadota</taxon>
        <taxon>Alphaproteobacteria</taxon>
        <taxon>Hyphomicrobiales</taxon>
        <taxon>Devosiaceae</taxon>
        <taxon>Pelagibacterium</taxon>
    </lineage>
</organism>
<keyword evidence="3" id="KW-1185">Reference proteome</keyword>
<accession>A0A369W5B2</accession>
<name>A0A369W5B2_9HYPH</name>